<evidence type="ECO:0000256" key="4">
    <source>
        <dbReference type="ARBA" id="ARBA00023136"/>
    </source>
</evidence>
<evidence type="ECO:0000256" key="5">
    <source>
        <dbReference type="SAM" id="Phobius"/>
    </source>
</evidence>
<feature type="transmembrane region" description="Helical" evidence="5">
    <location>
        <begin position="269"/>
        <end position="287"/>
    </location>
</feature>
<feature type="transmembrane region" description="Helical" evidence="5">
    <location>
        <begin position="465"/>
        <end position="487"/>
    </location>
</feature>
<dbReference type="PANTHER" id="PTHR45902:SF4">
    <property type="entry name" value="G-PROTEIN COUPLED RECEPTORS FAMILY 2 PROFILE 2 DOMAIN-CONTAINING PROTEIN"/>
    <property type="match status" value="1"/>
</dbReference>
<dbReference type="PROSITE" id="PS50261">
    <property type="entry name" value="G_PROTEIN_RECEP_F2_4"/>
    <property type="match status" value="1"/>
</dbReference>
<dbReference type="InParanoid" id="A0A1S3HBI3"/>
<dbReference type="InterPro" id="IPR000832">
    <property type="entry name" value="GPCR_2_secretin-like"/>
</dbReference>
<evidence type="ECO:0000313" key="8">
    <source>
        <dbReference type="RefSeq" id="XP_013383380.1"/>
    </source>
</evidence>
<evidence type="ECO:0000256" key="1">
    <source>
        <dbReference type="ARBA" id="ARBA00004141"/>
    </source>
</evidence>
<dbReference type="Proteomes" id="UP000085678">
    <property type="component" value="Unplaced"/>
</dbReference>
<dbReference type="InterPro" id="IPR017981">
    <property type="entry name" value="GPCR_2-like_7TM"/>
</dbReference>
<dbReference type="GO" id="GO:0007166">
    <property type="term" value="P:cell surface receptor signaling pathway"/>
    <property type="evidence" value="ECO:0007669"/>
    <property type="project" value="InterPro"/>
</dbReference>
<name>A0A1S3HBI3_LINAN</name>
<reference evidence="8" key="1">
    <citation type="submission" date="2025-08" db="UniProtKB">
        <authorList>
            <consortium name="RefSeq"/>
        </authorList>
    </citation>
    <scope>IDENTIFICATION</scope>
    <source>
        <tissue evidence="8">Gonads</tissue>
    </source>
</reference>
<evidence type="ECO:0000313" key="7">
    <source>
        <dbReference type="Proteomes" id="UP000085678"/>
    </source>
</evidence>
<feature type="transmembrane region" description="Helical" evidence="5">
    <location>
        <begin position="376"/>
        <end position="395"/>
    </location>
</feature>
<evidence type="ECO:0000259" key="6">
    <source>
        <dbReference type="PROSITE" id="PS50261"/>
    </source>
</evidence>
<dbReference type="GeneID" id="106153825"/>
<dbReference type="RefSeq" id="XP_013383380.1">
    <property type="nucleotide sequence ID" value="XM_013527926.1"/>
</dbReference>
<keyword evidence="7" id="KW-1185">Reference proteome</keyword>
<proteinExistence type="predicted"/>
<gene>
    <name evidence="8" type="primary">LOC106153825</name>
</gene>
<dbReference type="Gene3D" id="1.20.1070.10">
    <property type="entry name" value="Rhodopsin 7-helix transmembrane proteins"/>
    <property type="match status" value="1"/>
</dbReference>
<dbReference type="PANTHER" id="PTHR45902">
    <property type="entry name" value="LATROPHILIN RECEPTOR-LIKE PROTEIN A"/>
    <property type="match status" value="1"/>
</dbReference>
<dbReference type="KEGG" id="lak:106153825"/>
<keyword evidence="2 5" id="KW-0812">Transmembrane</keyword>
<comment type="subcellular location">
    <subcellularLocation>
        <location evidence="1">Membrane</location>
        <topology evidence="1">Multi-pass membrane protein</topology>
    </subcellularLocation>
</comment>
<evidence type="ECO:0000256" key="3">
    <source>
        <dbReference type="ARBA" id="ARBA00022989"/>
    </source>
</evidence>
<dbReference type="AlphaFoldDB" id="A0A1S3HBI3"/>
<feature type="transmembrane region" description="Helical" evidence="5">
    <location>
        <begin position="499"/>
        <end position="519"/>
    </location>
</feature>
<dbReference type="GO" id="GO:0016020">
    <property type="term" value="C:membrane"/>
    <property type="evidence" value="ECO:0007669"/>
    <property type="project" value="UniProtKB-SubCell"/>
</dbReference>
<protein>
    <submittedName>
        <fullName evidence="8">Uncharacterized protein LOC106153825</fullName>
    </submittedName>
</protein>
<feature type="domain" description="G-protein coupled receptors family 2 profile 2" evidence="6">
    <location>
        <begin position="264"/>
        <end position="444"/>
    </location>
</feature>
<dbReference type="GO" id="GO:0004930">
    <property type="term" value="F:G protein-coupled receptor activity"/>
    <property type="evidence" value="ECO:0007669"/>
    <property type="project" value="InterPro"/>
</dbReference>
<dbReference type="Pfam" id="PF00002">
    <property type="entry name" value="7tm_2"/>
    <property type="match status" value="1"/>
</dbReference>
<evidence type="ECO:0000256" key="2">
    <source>
        <dbReference type="ARBA" id="ARBA00022692"/>
    </source>
</evidence>
<feature type="transmembrane region" description="Helical" evidence="5">
    <location>
        <begin position="415"/>
        <end position="444"/>
    </location>
</feature>
<sequence>MTSNIQNEQRKEKCSTQAQDCPLGAESDTCRHEAVALLQDLTGVQLYIDVYFKLEDFQNVLGKISLGTLCAPVTGMLHALPGLGLNPFSENLACNAVFTPAHVSVLGLLLHIPFTLGGVHPTYDSVYESAKVYRQRIADSLLKGDFYSTERHFKLLPIIIDNTDSVYTFKWEKLTAAFNVDFELPCLIARIAVGEIGFKRDGTGAYSFEYAGKVSTVNSSDVVFLDGSVFVCWHLIGELLSDHSISRHNDNQQIHPLHNFLSRPELVKWALPAFSLGIYFFNFLICAHFSRYKSIADRAVLHQFGACFLSQLFLSLPNMITTSHTSTVCLYLSLFAHFFWLVSFLWLPGVTYIAYHSAISRQLWTCSPKRHIPMGVVVTYLVPLFLVAVGLILELREQAPLRVKYCRGTCFFGDINGYIFLLAGPAILTMLFNFPMCVRFLVYLRCGRRGNVTAHKCRITVNPSCYKLLSVSMVCSIAGTIGILLVGLSVYTQNEDFCLTAQVCFCLQSLSLAVVSIVYRGDIEKTDSAKQEMNNGTK</sequence>
<feature type="transmembrane region" description="Helical" evidence="5">
    <location>
        <begin position="299"/>
        <end position="320"/>
    </location>
</feature>
<keyword evidence="3 5" id="KW-1133">Transmembrane helix</keyword>
<dbReference type="InterPro" id="IPR053231">
    <property type="entry name" value="GPCR_LN-TM7"/>
</dbReference>
<feature type="transmembrane region" description="Helical" evidence="5">
    <location>
        <begin position="332"/>
        <end position="355"/>
    </location>
</feature>
<keyword evidence="4 5" id="KW-0472">Membrane</keyword>
<organism evidence="7 8">
    <name type="scientific">Lingula anatina</name>
    <name type="common">Brachiopod</name>
    <name type="synonym">Lingula unguis</name>
    <dbReference type="NCBI Taxonomy" id="7574"/>
    <lineage>
        <taxon>Eukaryota</taxon>
        <taxon>Metazoa</taxon>
        <taxon>Spiralia</taxon>
        <taxon>Lophotrochozoa</taxon>
        <taxon>Brachiopoda</taxon>
        <taxon>Linguliformea</taxon>
        <taxon>Lingulata</taxon>
        <taxon>Lingulida</taxon>
        <taxon>Linguloidea</taxon>
        <taxon>Lingulidae</taxon>
        <taxon>Lingula</taxon>
    </lineage>
</organism>
<accession>A0A1S3HBI3</accession>